<dbReference type="Pfam" id="PF05380">
    <property type="entry name" value="Peptidase_A17"/>
    <property type="match status" value="1"/>
</dbReference>
<evidence type="ECO:0000256" key="4">
    <source>
        <dbReference type="ARBA" id="ARBA00022759"/>
    </source>
</evidence>
<evidence type="ECO:0000256" key="3">
    <source>
        <dbReference type="ARBA" id="ARBA00022722"/>
    </source>
</evidence>
<keyword evidence="6" id="KW-0695">RNA-directed DNA polymerase</keyword>
<dbReference type="InterPro" id="IPR036397">
    <property type="entry name" value="RNaseH_sf"/>
</dbReference>
<organism evidence="9 10">
    <name type="scientific">Holothuria leucospilota</name>
    <name type="common">Black long sea cucumber</name>
    <name type="synonym">Mertensiothuria leucospilota</name>
    <dbReference type="NCBI Taxonomy" id="206669"/>
    <lineage>
        <taxon>Eukaryota</taxon>
        <taxon>Metazoa</taxon>
        <taxon>Echinodermata</taxon>
        <taxon>Eleutherozoa</taxon>
        <taxon>Echinozoa</taxon>
        <taxon>Holothuroidea</taxon>
        <taxon>Aspidochirotacea</taxon>
        <taxon>Aspidochirotida</taxon>
        <taxon>Holothuriidae</taxon>
        <taxon>Holothuria</taxon>
    </lineage>
</organism>
<keyword evidence="3" id="KW-0540">Nuclease</keyword>
<accession>A0A9Q1H6P2</accession>
<keyword evidence="10" id="KW-1185">Reference proteome</keyword>
<dbReference type="PANTHER" id="PTHR47331:SF1">
    <property type="entry name" value="GAG-LIKE PROTEIN"/>
    <property type="match status" value="1"/>
</dbReference>
<reference evidence="9" key="1">
    <citation type="submission" date="2021-10" db="EMBL/GenBank/DDBJ databases">
        <title>Tropical sea cucumber genome reveals ecological adaptation and Cuvierian tubules defense mechanism.</title>
        <authorList>
            <person name="Chen T."/>
        </authorList>
    </citation>
    <scope>NUCLEOTIDE SEQUENCE</scope>
    <source>
        <strain evidence="9">Nanhai2018</strain>
        <tissue evidence="9">Muscle</tissue>
    </source>
</reference>
<proteinExistence type="predicted"/>
<dbReference type="InterPro" id="IPR008042">
    <property type="entry name" value="Retrotrans_Pao"/>
</dbReference>
<feature type="domain" description="Integrase catalytic" evidence="8">
    <location>
        <begin position="1462"/>
        <end position="1636"/>
    </location>
</feature>
<dbReference type="Pfam" id="PF03564">
    <property type="entry name" value="DUF1759"/>
    <property type="match status" value="1"/>
</dbReference>
<dbReference type="GO" id="GO:0004519">
    <property type="term" value="F:endonuclease activity"/>
    <property type="evidence" value="ECO:0007669"/>
    <property type="project" value="UniProtKB-KW"/>
</dbReference>
<feature type="region of interest" description="Disordered" evidence="7">
    <location>
        <begin position="421"/>
        <end position="450"/>
    </location>
</feature>
<evidence type="ECO:0000256" key="2">
    <source>
        <dbReference type="ARBA" id="ARBA00022695"/>
    </source>
</evidence>
<dbReference type="InterPro" id="IPR005312">
    <property type="entry name" value="DUF1759"/>
</dbReference>
<dbReference type="InterPro" id="IPR000477">
    <property type="entry name" value="RT_dom"/>
</dbReference>
<gene>
    <name evidence="9" type="ORF">HOLleu_21257</name>
</gene>
<feature type="compositionally biased region" description="Polar residues" evidence="7">
    <location>
        <begin position="317"/>
        <end position="336"/>
    </location>
</feature>
<dbReference type="InterPro" id="IPR012337">
    <property type="entry name" value="RNaseH-like_sf"/>
</dbReference>
<dbReference type="Pfam" id="PF05585">
    <property type="entry name" value="DUF1758"/>
    <property type="match status" value="1"/>
</dbReference>
<dbReference type="PROSITE" id="PS00141">
    <property type="entry name" value="ASP_PROTEASE"/>
    <property type="match status" value="1"/>
</dbReference>
<dbReference type="Gene3D" id="3.30.70.270">
    <property type="match status" value="1"/>
</dbReference>
<dbReference type="PANTHER" id="PTHR47331">
    <property type="entry name" value="PHD-TYPE DOMAIN-CONTAINING PROTEIN"/>
    <property type="match status" value="1"/>
</dbReference>
<dbReference type="GO" id="GO:0015074">
    <property type="term" value="P:DNA integration"/>
    <property type="evidence" value="ECO:0007669"/>
    <property type="project" value="InterPro"/>
</dbReference>
<keyword evidence="5" id="KW-0378">Hydrolase</keyword>
<dbReference type="Pfam" id="PF18701">
    <property type="entry name" value="DUF5641"/>
    <property type="match status" value="1"/>
</dbReference>
<dbReference type="Gene3D" id="3.30.420.10">
    <property type="entry name" value="Ribonuclease H-like superfamily/Ribonuclease H"/>
    <property type="match status" value="1"/>
</dbReference>
<dbReference type="EMBL" id="JAIZAY010000010">
    <property type="protein sequence ID" value="KAJ8034425.1"/>
    <property type="molecule type" value="Genomic_DNA"/>
</dbReference>
<dbReference type="GO" id="GO:0004190">
    <property type="term" value="F:aspartic-type endopeptidase activity"/>
    <property type="evidence" value="ECO:0007669"/>
    <property type="project" value="InterPro"/>
</dbReference>
<evidence type="ECO:0000256" key="7">
    <source>
        <dbReference type="SAM" id="MobiDB-lite"/>
    </source>
</evidence>
<evidence type="ECO:0000256" key="1">
    <source>
        <dbReference type="ARBA" id="ARBA00022679"/>
    </source>
</evidence>
<comment type="caution">
    <text evidence="9">The sequence shown here is derived from an EMBL/GenBank/DDBJ whole genome shotgun (WGS) entry which is preliminary data.</text>
</comment>
<dbReference type="InterPro" id="IPR001969">
    <property type="entry name" value="Aspartic_peptidase_AS"/>
</dbReference>
<dbReference type="SUPFAM" id="SSF56672">
    <property type="entry name" value="DNA/RNA polymerases"/>
    <property type="match status" value="1"/>
</dbReference>
<dbReference type="SUPFAM" id="SSF53098">
    <property type="entry name" value="Ribonuclease H-like"/>
    <property type="match status" value="1"/>
</dbReference>
<evidence type="ECO:0000313" key="9">
    <source>
        <dbReference type="EMBL" id="KAJ8034425.1"/>
    </source>
</evidence>
<dbReference type="Proteomes" id="UP001152320">
    <property type="component" value="Chromosome 10"/>
</dbReference>
<dbReference type="InterPro" id="IPR043502">
    <property type="entry name" value="DNA/RNA_pol_sf"/>
</dbReference>
<dbReference type="OrthoDB" id="8048386at2759"/>
<dbReference type="InterPro" id="IPR001584">
    <property type="entry name" value="Integrase_cat-core"/>
</dbReference>
<name>A0A9Q1H6P2_HOLLE</name>
<sequence>MAEKGWLSRAAMELDSTISKVGVTSVEIEISLSNFNQRLAKVDEVQSTIESLTDLAEIDKEVASAADYREQVTEIRKTAYLALEKMKQAKASRPTVPLSQVDPGMKGNEVEHDHVSLRAEANSVPSHPKSATRLPKLQLPKFAGNIVEWQAFWDQFEAVVHNSDIPPVNKFAYLQALLEGDAKRCIQGLSPTAKHYSVACDLLKERYGKPEKIIFAHIQALLNLSPPQSKGRLTLPVLWNMQDELLAHVRSLESLGISGEKYGFFLTPVILSRLPQDIRMEWAREGEGKESDLDFLLQFLKRELQRRERSDVFRGVSSASRDSPSSETRYQSPPTVSALQAASKESHCGFCGKGHSSGKCWDILRLSVNERHQAISRAKLCFRCLSSDHFAKKCRALCSYCRGKHHEMCCKSKWGAKDTGINQPPTHSEAAVAKPQQSSVRSDLTPESAPFVPQVPMPSERARGPPDNAAVISPVNVSLHSKSHMYTVLQTAKVMVFGEKGAVEATLLFDSGSDRSYISSKLVQRVGPKWKSTESLSYSSFGVSVGSGETERNVYEVGLQGSKCSTGSSCLLQAVEVPVICAQLSRPKVPHEFMQNLGPLQFADDYEDNRQVTIDILVGLDFYWSFVKQGMVRMSNGPVAQETHFGWVLSGSWVNKGGHQGYSASQLLCLNDIPEQALHKFWDLETVGIRIIEKPPVDNILERFSASVQFSDNRYTVALPWKSDVDRSRLLNNEALAMKRTDRQTNRLSQDPKLEKQYNKALVEMEESGVIEEVPNSELVSPYPTYYMPHRPVVRDSSVSTKVRPVFDASAKGVNGVSLNDCLDEGPCLLPDLVSILIRFRRWQIALVSDITKAFLQINVQIEDRDAHRFFWKIGNNVRVMRFTRVPFGNCASPFLLNATVKHHLSRVPPSHTVDELRENLYVDDWLSGADKEGDAFAMFTEAQGIMASAGMHLSKWKTNSDLVANKIFKESSGKYLESESIKVLGLGWQASSDSFDFTGFEVPSDLYVTKRVVLSIIARMFDPLGFLTPFIMKAKIIFQQLWQSGVGWDELAPQELREDFLHWVEGLKSICHLRIERRYFGSYAWSSLQGLEVHAFGDASEKGYGTVVYLRIPVGNKYRMSFVMARSRVAPIKKVTLPRLELLGALLTARTVGFVMKALSLSVTYKCWTDSMVALSWIKGDPSKYKTFVGNRVREIHQIVDPSCWNHCPGKGNPADLITRGAFAHQLVKSKHWFEGPDWLQESEGTEREEAVLASASHSQSVKEMKTVKPPQDEEVSNPFDVKRWGTLTKAVRVVSFVLRFVDRLTHREIRAGCLINDELQRANTVLIKSVQREVYHSEIVALRSGKNVASGSSIAKLTPFLGKDDVLRVKGRLQLSDLSYDEKHPVILPKGYFSWLLIRSYHLKLKHAGVESLVSNLRNRYYIVGVRRLAKSVKRNCAPCQRLDALPCNQTAAPLPPERVQQSPPFSVIGMDYGGPLYCCDFPGRKFYILLFTCSIIRAVHIELVDSLSVQDFLLSFRRFVARRGLPVVIYSDNAKTFVKGQTKLLELYGSECPTWKFIAPRAPWWGGWWEKLVGSVKSALKKSVARASLTRQELETVLHEIEACINSRPLTYVGTDVNDPAPLSPSHFLLGRTISCQPETGQETLTTRQDLVDRSLLCKHRADLFWERWKNDYLRNLPPAIQKFKAKNNLEIGSVVLIKEDRRPRMKWDLGVVLEMFRGCDNLVRSVRLRTPTGVIIRPIQKLCYMELNTSQKESSVEAKLAESEPLEPDCLKQSLVVKTKGSAPSTGYCTRSGRQIVPRKLLDL</sequence>
<dbReference type="Pfam" id="PF17921">
    <property type="entry name" value="Integrase_H2C2"/>
    <property type="match status" value="1"/>
</dbReference>
<dbReference type="GO" id="GO:0003676">
    <property type="term" value="F:nucleic acid binding"/>
    <property type="evidence" value="ECO:0007669"/>
    <property type="project" value="InterPro"/>
</dbReference>
<evidence type="ECO:0000313" key="10">
    <source>
        <dbReference type="Proteomes" id="UP001152320"/>
    </source>
</evidence>
<dbReference type="InterPro" id="IPR043128">
    <property type="entry name" value="Rev_trsase/Diguanyl_cyclase"/>
</dbReference>
<dbReference type="GO" id="GO:0003964">
    <property type="term" value="F:RNA-directed DNA polymerase activity"/>
    <property type="evidence" value="ECO:0007669"/>
    <property type="project" value="UniProtKB-KW"/>
</dbReference>
<protein>
    <recommendedName>
        <fullName evidence="8">Integrase catalytic domain-containing protein</fullName>
    </recommendedName>
</protein>
<dbReference type="InterPro" id="IPR008737">
    <property type="entry name" value="DUF1758"/>
</dbReference>
<evidence type="ECO:0000256" key="5">
    <source>
        <dbReference type="ARBA" id="ARBA00022801"/>
    </source>
</evidence>
<dbReference type="InterPro" id="IPR040676">
    <property type="entry name" value="DUF5641"/>
</dbReference>
<dbReference type="PROSITE" id="PS50994">
    <property type="entry name" value="INTEGRASE"/>
    <property type="match status" value="1"/>
</dbReference>
<dbReference type="GO" id="GO:0006508">
    <property type="term" value="P:proteolysis"/>
    <property type="evidence" value="ECO:0007669"/>
    <property type="project" value="InterPro"/>
</dbReference>
<keyword evidence="1" id="KW-0808">Transferase</keyword>
<dbReference type="Gene3D" id="3.10.10.10">
    <property type="entry name" value="HIV Type 1 Reverse Transcriptase, subunit A, domain 1"/>
    <property type="match status" value="1"/>
</dbReference>
<evidence type="ECO:0000259" key="8">
    <source>
        <dbReference type="PROSITE" id="PS50994"/>
    </source>
</evidence>
<dbReference type="Pfam" id="PF00078">
    <property type="entry name" value="RVT_1"/>
    <property type="match status" value="1"/>
</dbReference>
<keyword evidence="2" id="KW-0548">Nucleotidyltransferase</keyword>
<keyword evidence="4" id="KW-0255">Endonuclease</keyword>
<feature type="region of interest" description="Disordered" evidence="7">
    <location>
        <begin position="315"/>
        <end position="336"/>
    </location>
</feature>
<dbReference type="InterPro" id="IPR041588">
    <property type="entry name" value="Integrase_H2C2"/>
</dbReference>
<evidence type="ECO:0000256" key="6">
    <source>
        <dbReference type="ARBA" id="ARBA00022918"/>
    </source>
</evidence>